<dbReference type="NCBIfam" id="NF002017">
    <property type="entry name" value="PRK00823.1-2"/>
    <property type="match status" value="1"/>
</dbReference>
<dbReference type="Proteomes" id="UP000183104">
    <property type="component" value="Unassembled WGS sequence"/>
</dbReference>
<gene>
    <name evidence="6" type="ORF">SAMN05661077_0651</name>
</gene>
<proteinExistence type="inferred from homology"/>
<dbReference type="GO" id="GO:0008124">
    <property type="term" value="F:4-alpha-hydroxytetrahydrobiopterin dehydratase activity"/>
    <property type="evidence" value="ECO:0007669"/>
    <property type="project" value="UniProtKB-UniRule"/>
</dbReference>
<dbReference type="Gene3D" id="3.30.1360.20">
    <property type="entry name" value="Transcriptional coactivator/pterin dehydratase"/>
    <property type="match status" value="1"/>
</dbReference>
<dbReference type="PANTHER" id="PTHR12599:SF0">
    <property type="entry name" value="PTERIN-4-ALPHA-CARBINOLAMINE DEHYDRATASE"/>
    <property type="match status" value="1"/>
</dbReference>
<evidence type="ECO:0000256" key="5">
    <source>
        <dbReference type="SAM" id="MobiDB-lite"/>
    </source>
</evidence>
<dbReference type="InterPro" id="IPR001533">
    <property type="entry name" value="Pterin_deHydtase"/>
</dbReference>
<dbReference type="EMBL" id="FMUN01000001">
    <property type="protein sequence ID" value="SCX84501.1"/>
    <property type="molecule type" value="Genomic_DNA"/>
</dbReference>
<dbReference type="GO" id="GO:0006729">
    <property type="term" value="P:tetrahydrobiopterin biosynthetic process"/>
    <property type="evidence" value="ECO:0007669"/>
    <property type="project" value="InterPro"/>
</dbReference>
<evidence type="ECO:0000256" key="1">
    <source>
        <dbReference type="ARBA" id="ARBA00001554"/>
    </source>
</evidence>
<name>A0A0P9CMC0_9GAMM</name>
<accession>A0A0P9CMC0</accession>
<dbReference type="OrthoDB" id="5294615at2"/>
<dbReference type="CDD" id="cd00913">
    <property type="entry name" value="PCD_DCoH_subfamily_a"/>
    <property type="match status" value="1"/>
</dbReference>
<evidence type="ECO:0000256" key="4">
    <source>
        <dbReference type="HAMAP-Rule" id="MF_00434"/>
    </source>
</evidence>
<organism evidence="6 7">
    <name type="scientific">Thiohalorhabdus denitrificans</name>
    <dbReference type="NCBI Taxonomy" id="381306"/>
    <lineage>
        <taxon>Bacteria</taxon>
        <taxon>Pseudomonadati</taxon>
        <taxon>Pseudomonadota</taxon>
        <taxon>Gammaproteobacteria</taxon>
        <taxon>Thiohalorhabdales</taxon>
        <taxon>Thiohalorhabdaceae</taxon>
        <taxon>Thiohalorhabdus</taxon>
    </lineage>
</organism>
<sequence length="117" mass="12820">MELTDKRCAPCEGGTPPLSGEEAQSLLQELNASAEAQKTPWTVTADERQLKKGFKLKNFVEAVDFVNRIKDVAEEESHHPDLEVGYGKVVVRLTTHAIGGLSENDFILAAKIDALRS</sequence>
<protein>
    <recommendedName>
        <fullName evidence="4">Putative pterin-4-alpha-carbinolamine dehydratase</fullName>
        <shortName evidence="4">PHS</shortName>
        <ecNumber evidence="4">4.2.1.96</ecNumber>
    </recommendedName>
    <alternativeName>
        <fullName evidence="4">4-alpha-hydroxy-tetrahydropterin dehydratase</fullName>
    </alternativeName>
    <alternativeName>
        <fullName evidence="4">Pterin carbinolamine dehydratase</fullName>
        <shortName evidence="4">PCD</shortName>
    </alternativeName>
</protein>
<dbReference type="SUPFAM" id="SSF55248">
    <property type="entry name" value="PCD-like"/>
    <property type="match status" value="1"/>
</dbReference>
<reference evidence="7" key="1">
    <citation type="submission" date="2016-10" db="EMBL/GenBank/DDBJ databases">
        <authorList>
            <person name="Varghese N."/>
        </authorList>
    </citation>
    <scope>NUCLEOTIDE SEQUENCE [LARGE SCALE GENOMIC DNA]</scope>
    <source>
        <strain evidence="7">HL 19</strain>
    </source>
</reference>
<dbReference type="HAMAP" id="MF_00434">
    <property type="entry name" value="Pterin_4_alpha"/>
    <property type="match status" value="1"/>
</dbReference>
<comment type="catalytic activity">
    <reaction evidence="1 4">
        <text>(4aS,6R)-4a-hydroxy-L-erythro-5,6,7,8-tetrahydrobiopterin = (6R)-L-erythro-6,7-dihydrobiopterin + H2O</text>
        <dbReference type="Rhea" id="RHEA:11920"/>
        <dbReference type="ChEBI" id="CHEBI:15377"/>
        <dbReference type="ChEBI" id="CHEBI:15642"/>
        <dbReference type="ChEBI" id="CHEBI:43120"/>
        <dbReference type="EC" id="4.2.1.96"/>
    </reaction>
</comment>
<dbReference type="RefSeq" id="WP_054966229.1">
    <property type="nucleotide sequence ID" value="NZ_FMUN01000001.1"/>
</dbReference>
<dbReference type="STRING" id="381306.AN478_08765"/>
<evidence type="ECO:0000313" key="6">
    <source>
        <dbReference type="EMBL" id="SCX84501.1"/>
    </source>
</evidence>
<dbReference type="PATRIC" id="fig|381306.5.peg.404"/>
<dbReference type="AlphaFoldDB" id="A0A0P9CMC0"/>
<dbReference type="PANTHER" id="PTHR12599">
    <property type="entry name" value="PTERIN-4-ALPHA-CARBINOLAMINE DEHYDRATASE"/>
    <property type="match status" value="1"/>
</dbReference>
<dbReference type="EC" id="4.2.1.96" evidence="4"/>
<dbReference type="InterPro" id="IPR036428">
    <property type="entry name" value="PCD_sf"/>
</dbReference>
<keyword evidence="3 4" id="KW-0456">Lyase</keyword>
<comment type="similarity">
    <text evidence="2 4">Belongs to the pterin-4-alpha-carbinolamine dehydratase family.</text>
</comment>
<evidence type="ECO:0000256" key="3">
    <source>
        <dbReference type="ARBA" id="ARBA00023239"/>
    </source>
</evidence>
<keyword evidence="7" id="KW-1185">Reference proteome</keyword>
<feature type="region of interest" description="Disordered" evidence="5">
    <location>
        <begin position="1"/>
        <end position="25"/>
    </location>
</feature>
<evidence type="ECO:0000256" key="2">
    <source>
        <dbReference type="ARBA" id="ARBA00006472"/>
    </source>
</evidence>
<dbReference type="Pfam" id="PF01329">
    <property type="entry name" value="Pterin_4a"/>
    <property type="match status" value="1"/>
</dbReference>
<evidence type="ECO:0000313" key="7">
    <source>
        <dbReference type="Proteomes" id="UP000183104"/>
    </source>
</evidence>